<proteinExistence type="predicted"/>
<evidence type="ECO:0000313" key="2">
    <source>
        <dbReference type="Proteomes" id="UP001150603"/>
    </source>
</evidence>
<dbReference type="Proteomes" id="UP001150603">
    <property type="component" value="Unassembled WGS sequence"/>
</dbReference>
<evidence type="ECO:0000313" key="1">
    <source>
        <dbReference type="EMBL" id="KAJ1940488.1"/>
    </source>
</evidence>
<feature type="non-terminal residue" evidence="1">
    <location>
        <position position="65"/>
    </location>
</feature>
<comment type="caution">
    <text evidence="1">The sequence shown here is derived from an EMBL/GenBank/DDBJ whole genome shotgun (WGS) entry which is preliminary data.</text>
</comment>
<keyword evidence="2" id="KW-1185">Reference proteome</keyword>
<sequence length="65" mass="7912">MSHRILLKMDLHMPDGSVRKVIYPFDGNERITELRRRIRVKFLHGRDDTLISFWDGEYEYMSEIQ</sequence>
<dbReference type="EMBL" id="JANBPW010002530">
    <property type="protein sequence ID" value="KAJ1940488.1"/>
    <property type="molecule type" value="Genomic_DNA"/>
</dbReference>
<organism evidence="1 2">
    <name type="scientific">Linderina macrospora</name>
    <dbReference type="NCBI Taxonomy" id="4868"/>
    <lineage>
        <taxon>Eukaryota</taxon>
        <taxon>Fungi</taxon>
        <taxon>Fungi incertae sedis</taxon>
        <taxon>Zoopagomycota</taxon>
        <taxon>Kickxellomycotina</taxon>
        <taxon>Kickxellomycetes</taxon>
        <taxon>Kickxellales</taxon>
        <taxon>Kickxellaceae</taxon>
        <taxon>Linderina</taxon>
    </lineage>
</organism>
<reference evidence="1" key="1">
    <citation type="submission" date="2022-07" db="EMBL/GenBank/DDBJ databases">
        <title>Phylogenomic reconstructions and comparative analyses of Kickxellomycotina fungi.</title>
        <authorList>
            <person name="Reynolds N.K."/>
            <person name="Stajich J.E."/>
            <person name="Barry K."/>
            <person name="Grigoriev I.V."/>
            <person name="Crous P."/>
            <person name="Smith M.E."/>
        </authorList>
    </citation>
    <scope>NUCLEOTIDE SEQUENCE</scope>
    <source>
        <strain evidence="1">NRRL 5244</strain>
    </source>
</reference>
<protein>
    <submittedName>
        <fullName evidence="1">Uncharacterized protein</fullName>
    </submittedName>
</protein>
<gene>
    <name evidence="1" type="ORF">FBU59_003796</name>
</gene>
<name>A0ACC1J798_9FUNG</name>
<accession>A0ACC1J798</accession>